<feature type="region of interest" description="Disordered" evidence="14">
    <location>
        <begin position="331"/>
        <end position="369"/>
    </location>
</feature>
<keyword evidence="9" id="KW-0238">DNA-binding</keyword>
<evidence type="ECO:0000256" key="7">
    <source>
        <dbReference type="ARBA" id="ARBA00022833"/>
    </source>
</evidence>
<feature type="domain" description="C2H2-type" evidence="15">
    <location>
        <begin position="447"/>
        <end position="475"/>
    </location>
</feature>
<dbReference type="GO" id="GO:0008270">
    <property type="term" value="F:zinc ion binding"/>
    <property type="evidence" value="ECO:0007669"/>
    <property type="project" value="UniProtKB-KW"/>
</dbReference>
<evidence type="ECO:0000256" key="4">
    <source>
        <dbReference type="ARBA" id="ARBA00022723"/>
    </source>
</evidence>
<keyword evidence="6 12" id="KW-0863">Zinc-finger</keyword>
<proteinExistence type="inferred from homology"/>
<comment type="similarity">
    <text evidence="3">Belongs to the krueppel C2H2-type zinc-finger protein family.</text>
</comment>
<dbReference type="Proteomes" id="UP000504611">
    <property type="component" value="Unplaced"/>
</dbReference>
<dbReference type="PROSITE" id="PS50157">
    <property type="entry name" value="ZINC_FINGER_C2H2_2"/>
    <property type="match status" value="3"/>
</dbReference>
<dbReference type="AlphaFoldDB" id="A0A6I9N961"/>
<dbReference type="RefSeq" id="XP_010770680.1">
    <property type="nucleotide sequence ID" value="XM_010772378.1"/>
</dbReference>
<feature type="compositionally biased region" description="Basic and acidic residues" evidence="14">
    <location>
        <begin position="164"/>
        <end position="174"/>
    </location>
</feature>
<dbReference type="GeneID" id="104946531"/>
<evidence type="ECO:0000256" key="12">
    <source>
        <dbReference type="PROSITE-ProRule" id="PRU00042"/>
    </source>
</evidence>
<dbReference type="PANTHER" id="PTHR23235:SF142">
    <property type="entry name" value="ZINC FINGER PROTEIN 384"/>
    <property type="match status" value="1"/>
</dbReference>
<evidence type="ECO:0000256" key="3">
    <source>
        <dbReference type="ARBA" id="ARBA00006991"/>
    </source>
</evidence>
<accession>A0A6I9N961</accession>
<dbReference type="Gene3D" id="3.30.160.60">
    <property type="entry name" value="Classic Zinc Finger"/>
    <property type="match status" value="3"/>
</dbReference>
<dbReference type="KEGG" id="ncc:104946531"/>
<comment type="subcellular location">
    <subcellularLocation>
        <location evidence="2">Nucleus</location>
    </subcellularLocation>
</comment>
<reference evidence="17" key="1">
    <citation type="submission" date="2025-08" db="UniProtKB">
        <authorList>
            <consortium name="RefSeq"/>
        </authorList>
    </citation>
    <scope>IDENTIFICATION</scope>
    <source>
        <tissue evidence="17">Muscle</tissue>
    </source>
</reference>
<dbReference type="PANTHER" id="PTHR23235">
    <property type="entry name" value="KRUEPPEL-LIKE TRANSCRIPTION FACTOR"/>
    <property type="match status" value="1"/>
</dbReference>
<dbReference type="SUPFAM" id="SSF57667">
    <property type="entry name" value="beta-beta-alpha zinc fingers"/>
    <property type="match status" value="2"/>
</dbReference>
<keyword evidence="13" id="KW-0175">Coiled coil</keyword>
<gene>
    <name evidence="17" type="primary">LOC104946531</name>
</gene>
<evidence type="ECO:0000256" key="9">
    <source>
        <dbReference type="ARBA" id="ARBA00023125"/>
    </source>
</evidence>
<dbReference type="GO" id="GO:0000978">
    <property type="term" value="F:RNA polymerase II cis-regulatory region sequence-specific DNA binding"/>
    <property type="evidence" value="ECO:0007669"/>
    <property type="project" value="TreeGrafter"/>
</dbReference>
<feature type="domain" description="C2H2-type" evidence="15">
    <location>
        <begin position="391"/>
        <end position="418"/>
    </location>
</feature>
<feature type="region of interest" description="Disordered" evidence="14">
    <location>
        <begin position="163"/>
        <end position="186"/>
    </location>
</feature>
<dbReference type="PROSITE" id="PS00028">
    <property type="entry name" value="ZINC_FINGER_C2H2_1"/>
    <property type="match status" value="3"/>
</dbReference>
<keyword evidence="5" id="KW-0677">Repeat</keyword>
<keyword evidence="10" id="KW-0804">Transcription</keyword>
<organism evidence="16 17">
    <name type="scientific">Notothenia coriiceps</name>
    <name type="common">black rockcod</name>
    <dbReference type="NCBI Taxonomy" id="8208"/>
    <lineage>
        <taxon>Eukaryota</taxon>
        <taxon>Metazoa</taxon>
        <taxon>Chordata</taxon>
        <taxon>Craniata</taxon>
        <taxon>Vertebrata</taxon>
        <taxon>Euteleostomi</taxon>
        <taxon>Actinopterygii</taxon>
        <taxon>Neopterygii</taxon>
        <taxon>Teleostei</taxon>
        <taxon>Neoteleostei</taxon>
        <taxon>Acanthomorphata</taxon>
        <taxon>Eupercaria</taxon>
        <taxon>Perciformes</taxon>
        <taxon>Notothenioidei</taxon>
        <taxon>Nototheniidae</taxon>
        <taxon>Notothenia</taxon>
    </lineage>
</organism>
<sequence length="494" mass="54252">MSTSVEFHSQIASIMEVLANAAVAEICKVVDDGYTVVHLQMSRSQKDNEFLRRKLKLMELQVARYRAERVRGAEGFTGGRFPGVRPLHRQSRDSLAAGPMLQARTRFLNRDPATQQSSRKIQPINLDQDPDQEVVTNTKAESAEPEEEEVLLIVKVEETMETGTPHHEAADVRGDANPATSAPGPPMDARCHREMEVSGSDIVTLVVGRTAVTDSSDTTHSSQLMLTGSDVRAGDSEPLDSGAGSVVASCADVTDIRKDNKAALDTSSLSEVIVIDGEAASEGCVWSDLNQKKTEAGREKNGHDQTTSPRIQLGAGLESVQVKSSLQERSVLPPDAIPGTSSGGISSGINSSVDLHRPASQHQPPHHSHYKPFSSSFHLAFHHAVTMERLYGCTICTKRFFLESDLRKHLARHTREKPYACLLCGKRFVCQSQLDIHCNVHTGERPFSCSICSRRFSHPSNLKRHQKIQHSESNPPHPHRIMLHQSYQAGGSYP</sequence>
<evidence type="ECO:0000256" key="11">
    <source>
        <dbReference type="ARBA" id="ARBA00023242"/>
    </source>
</evidence>
<evidence type="ECO:0000256" key="2">
    <source>
        <dbReference type="ARBA" id="ARBA00004123"/>
    </source>
</evidence>
<evidence type="ECO:0000256" key="13">
    <source>
        <dbReference type="SAM" id="Coils"/>
    </source>
</evidence>
<comment type="function">
    <text evidence="1">May be involved in transcriptional regulation.</text>
</comment>
<dbReference type="SMART" id="SM00355">
    <property type="entry name" value="ZnF_C2H2"/>
    <property type="match status" value="3"/>
</dbReference>
<feature type="domain" description="C2H2-type" evidence="15">
    <location>
        <begin position="419"/>
        <end position="446"/>
    </location>
</feature>
<keyword evidence="8" id="KW-0805">Transcription regulation</keyword>
<evidence type="ECO:0000256" key="6">
    <source>
        <dbReference type="ARBA" id="ARBA00022771"/>
    </source>
</evidence>
<keyword evidence="11" id="KW-0539">Nucleus</keyword>
<evidence type="ECO:0000256" key="14">
    <source>
        <dbReference type="SAM" id="MobiDB-lite"/>
    </source>
</evidence>
<dbReference type="GO" id="GO:0000981">
    <property type="term" value="F:DNA-binding transcription factor activity, RNA polymerase II-specific"/>
    <property type="evidence" value="ECO:0007669"/>
    <property type="project" value="TreeGrafter"/>
</dbReference>
<keyword evidence="16" id="KW-1185">Reference proteome</keyword>
<dbReference type="Pfam" id="PF00096">
    <property type="entry name" value="zf-C2H2"/>
    <property type="match status" value="1"/>
</dbReference>
<dbReference type="InterPro" id="IPR036236">
    <property type="entry name" value="Znf_C2H2_sf"/>
</dbReference>
<dbReference type="FunFam" id="3.30.160.60:FF:002274">
    <property type="entry name" value="Zinc finger protein 432"/>
    <property type="match status" value="1"/>
</dbReference>
<protein>
    <submittedName>
        <fullName evidence="17">Myoneurin-like isoform X1</fullName>
    </submittedName>
</protein>
<feature type="coiled-coil region" evidence="13">
    <location>
        <begin position="41"/>
        <end position="68"/>
    </location>
</feature>
<dbReference type="OrthoDB" id="6077919at2759"/>
<dbReference type="FunFam" id="3.30.160.60:FF:001289">
    <property type="entry name" value="Zinc finger protein 574"/>
    <property type="match status" value="1"/>
</dbReference>
<dbReference type="GO" id="GO:0005634">
    <property type="term" value="C:nucleus"/>
    <property type="evidence" value="ECO:0007669"/>
    <property type="project" value="UniProtKB-SubCell"/>
</dbReference>
<evidence type="ECO:0000256" key="5">
    <source>
        <dbReference type="ARBA" id="ARBA00022737"/>
    </source>
</evidence>
<evidence type="ECO:0000313" key="16">
    <source>
        <dbReference type="Proteomes" id="UP000504611"/>
    </source>
</evidence>
<evidence type="ECO:0000256" key="10">
    <source>
        <dbReference type="ARBA" id="ARBA00023163"/>
    </source>
</evidence>
<dbReference type="InterPro" id="IPR013087">
    <property type="entry name" value="Znf_C2H2_type"/>
</dbReference>
<keyword evidence="4" id="KW-0479">Metal-binding</keyword>
<evidence type="ECO:0000313" key="17">
    <source>
        <dbReference type="RefSeq" id="XP_010770680.1"/>
    </source>
</evidence>
<evidence type="ECO:0000256" key="8">
    <source>
        <dbReference type="ARBA" id="ARBA00023015"/>
    </source>
</evidence>
<evidence type="ECO:0000256" key="1">
    <source>
        <dbReference type="ARBA" id="ARBA00003767"/>
    </source>
</evidence>
<evidence type="ECO:0000259" key="15">
    <source>
        <dbReference type="PROSITE" id="PS50157"/>
    </source>
</evidence>
<name>A0A6I9N961_9TELE</name>
<keyword evidence="7" id="KW-0862">Zinc</keyword>